<dbReference type="AlphaFoldDB" id="A0A2T6C502"/>
<dbReference type="Gene3D" id="3.30.572.10">
    <property type="entry name" value="Thymidylate synthase/dCMP hydroxymethylase domain"/>
    <property type="match status" value="1"/>
</dbReference>
<evidence type="ECO:0000313" key="3">
    <source>
        <dbReference type="EMBL" id="PTX63385.1"/>
    </source>
</evidence>
<evidence type="ECO:0000313" key="4">
    <source>
        <dbReference type="Proteomes" id="UP000244092"/>
    </source>
</evidence>
<dbReference type="RefSeq" id="WP_025047600.1">
    <property type="nucleotide sequence ID" value="NZ_QBKU01000017.1"/>
</dbReference>
<sequence length="228" mass="25697">MVYSVCAQTLGEAWKKSIRAVQEGGEIHFDEDVQLLELRQGFSLTISEPRVEDPIIERWGDPQVLARMMKKFAIGTKMSDRPFTYGELIYSKNGVDQFAWMVERIRRKPETKSATISLLSEGDGSPNLPCLVCLDAKLRKGFLDLHFFFRSQNVVGRQYANLVALADLQARMASTLSCKVGNLSGYAASPHIYEYDYDHAQNILAGLEFENVDLFYTHGPKSIRGGYS</sequence>
<evidence type="ECO:0000259" key="2">
    <source>
        <dbReference type="Pfam" id="PF00303"/>
    </source>
</evidence>
<gene>
    <name evidence="3" type="ORF">C8N31_11719</name>
</gene>
<organism evidence="3 4">
    <name type="scientific">Sulfitobacter mediterraneus</name>
    <dbReference type="NCBI Taxonomy" id="83219"/>
    <lineage>
        <taxon>Bacteria</taxon>
        <taxon>Pseudomonadati</taxon>
        <taxon>Pseudomonadota</taxon>
        <taxon>Alphaproteobacteria</taxon>
        <taxon>Rhodobacterales</taxon>
        <taxon>Roseobacteraceae</taxon>
        <taxon>Sulfitobacter</taxon>
    </lineage>
</organism>
<keyword evidence="1" id="KW-0808">Transferase</keyword>
<feature type="domain" description="Thymidylate synthase/dCMP hydroxymethylase" evidence="2">
    <location>
        <begin position="91"/>
        <end position="205"/>
    </location>
</feature>
<evidence type="ECO:0000256" key="1">
    <source>
        <dbReference type="ARBA" id="ARBA00022679"/>
    </source>
</evidence>
<reference evidence="3 4" key="1">
    <citation type="submission" date="2018-04" db="EMBL/GenBank/DDBJ databases">
        <title>Genomic Encyclopedia of Archaeal and Bacterial Type Strains, Phase II (KMG-II): from individual species to whole genera.</title>
        <authorList>
            <person name="Goeker M."/>
        </authorList>
    </citation>
    <scope>NUCLEOTIDE SEQUENCE [LARGE SCALE GENOMIC DNA]</scope>
    <source>
        <strain evidence="3 4">DSM 12244</strain>
    </source>
</reference>
<dbReference type="SUPFAM" id="SSF55831">
    <property type="entry name" value="Thymidylate synthase/dCMP hydroxymethylase"/>
    <property type="match status" value="1"/>
</dbReference>
<dbReference type="Proteomes" id="UP000244092">
    <property type="component" value="Unassembled WGS sequence"/>
</dbReference>
<name>A0A2T6C502_9RHOB</name>
<dbReference type="GO" id="GO:0016740">
    <property type="term" value="F:transferase activity"/>
    <property type="evidence" value="ECO:0007669"/>
    <property type="project" value="UniProtKB-KW"/>
</dbReference>
<dbReference type="InterPro" id="IPR036926">
    <property type="entry name" value="Thymidate_synth/dCMP_Mease_sf"/>
</dbReference>
<proteinExistence type="predicted"/>
<comment type="caution">
    <text evidence="3">The sequence shown here is derived from an EMBL/GenBank/DDBJ whole genome shotgun (WGS) entry which is preliminary data.</text>
</comment>
<dbReference type="Pfam" id="PF00303">
    <property type="entry name" value="Thymidylat_synt"/>
    <property type="match status" value="1"/>
</dbReference>
<dbReference type="InterPro" id="IPR023451">
    <property type="entry name" value="Thymidate_synth/dCMP_Mease_dom"/>
</dbReference>
<accession>A0A2T6C502</accession>
<dbReference type="EMBL" id="QBKU01000017">
    <property type="protein sequence ID" value="PTX63385.1"/>
    <property type="molecule type" value="Genomic_DNA"/>
</dbReference>
<protein>
    <submittedName>
        <fullName evidence="3">Thymidylate synthase</fullName>
    </submittedName>
</protein>